<organism evidence="1 2">
    <name type="scientific">Actinomyces respiraculi</name>
    <dbReference type="NCBI Taxonomy" id="2744574"/>
    <lineage>
        <taxon>Bacteria</taxon>
        <taxon>Bacillati</taxon>
        <taxon>Actinomycetota</taxon>
        <taxon>Actinomycetes</taxon>
        <taxon>Actinomycetales</taxon>
        <taxon>Actinomycetaceae</taxon>
        <taxon>Actinomyces</taxon>
    </lineage>
</organism>
<evidence type="ECO:0000313" key="2">
    <source>
        <dbReference type="Proteomes" id="UP000594637"/>
    </source>
</evidence>
<keyword evidence="2" id="KW-1185">Reference proteome</keyword>
<protein>
    <recommendedName>
        <fullName evidence="3">Gfo/Idh/MocA-like oxidoreductase C-terminal domain-containing protein</fullName>
    </recommendedName>
</protein>
<gene>
    <name evidence="1" type="ORF">ID810_04450</name>
</gene>
<evidence type="ECO:0008006" key="3">
    <source>
        <dbReference type="Google" id="ProtNLM"/>
    </source>
</evidence>
<dbReference type="Gene3D" id="3.30.360.10">
    <property type="entry name" value="Dihydrodipicolinate Reductase, domain 2"/>
    <property type="match status" value="1"/>
</dbReference>
<dbReference type="SUPFAM" id="SSF55347">
    <property type="entry name" value="Glyceraldehyde-3-phosphate dehydrogenase-like, C-terminal domain"/>
    <property type="match status" value="1"/>
</dbReference>
<evidence type="ECO:0000313" key="1">
    <source>
        <dbReference type="EMBL" id="QPL06173.1"/>
    </source>
</evidence>
<reference evidence="1 2" key="1">
    <citation type="submission" date="2020-11" db="EMBL/GenBank/DDBJ databases">
        <title>Actinomyces sp. ZJ750.</title>
        <authorList>
            <person name="Zhou J."/>
        </authorList>
    </citation>
    <scope>NUCLEOTIDE SEQUENCE [LARGE SCALE GENOMIC DNA]</scope>
    <source>
        <strain evidence="1 2">ZJ750</strain>
    </source>
</reference>
<dbReference type="AlphaFoldDB" id="A0A7T0PX70"/>
<proteinExistence type="predicted"/>
<dbReference type="Proteomes" id="UP000594637">
    <property type="component" value="Chromosome"/>
</dbReference>
<name>A0A7T0PX70_9ACTO</name>
<dbReference type="KEGG" id="arep:ID810_04450"/>
<dbReference type="EMBL" id="CP063989">
    <property type="protein sequence ID" value="QPL06173.1"/>
    <property type="molecule type" value="Genomic_DNA"/>
</dbReference>
<dbReference type="RefSeq" id="WP_166855476.1">
    <property type="nucleotide sequence ID" value="NZ_CP063989.1"/>
</dbReference>
<accession>A0A7T0PX70</accession>
<sequence length="201" mass="20755">MLGTSIQAVQAIGTNAVYHSCVPQPEDAPVPEVVNDVAHWPPSALTDVNPAMDVEDLSLVNLVCANGMLGAYQQCCFTPDYWRSYTVIGDAGRMENVGDSAGAGEVLVWNRRRHGFDAVPDLHIIPLTDAPSAGTRAPVCEGRPGAHDAAMLADFAAAVLDGAAPRTSARTARDVVAAGVLARRSIHGGGGLLPVPAPAGA</sequence>